<feature type="compositionally biased region" description="Acidic residues" evidence="6">
    <location>
        <begin position="383"/>
        <end position="396"/>
    </location>
</feature>
<dbReference type="Proteomes" id="UP000654947">
    <property type="component" value="Unassembled WGS sequence"/>
</dbReference>
<dbReference type="PANTHER" id="PTHR43133">
    <property type="entry name" value="RNA POLYMERASE ECF-TYPE SIGMA FACTO"/>
    <property type="match status" value="1"/>
</dbReference>
<feature type="domain" description="RNA polymerase sigma-70 region 2" evidence="7">
    <location>
        <begin position="33"/>
        <end position="101"/>
    </location>
</feature>
<dbReference type="Pfam" id="PF04542">
    <property type="entry name" value="Sigma70_r2"/>
    <property type="match status" value="1"/>
</dbReference>
<dbReference type="InterPro" id="IPR039425">
    <property type="entry name" value="RNA_pol_sigma-70-like"/>
</dbReference>
<dbReference type="InterPro" id="IPR014284">
    <property type="entry name" value="RNA_pol_sigma-70_dom"/>
</dbReference>
<dbReference type="Gene3D" id="1.10.1740.10">
    <property type="match status" value="1"/>
</dbReference>
<keyword evidence="2" id="KW-0805">Transcription regulation</keyword>
<dbReference type="EMBL" id="BMXL01000023">
    <property type="protein sequence ID" value="GHD32252.1"/>
    <property type="molecule type" value="Genomic_DNA"/>
</dbReference>
<reference evidence="9 10" key="1">
    <citation type="journal article" date="2014" name="Int. J. Syst. Evol. Microbiol.">
        <title>Complete genome sequence of Corynebacterium casei LMG S-19264T (=DSM 44701T), isolated from a smear-ripened cheese.</title>
        <authorList>
            <consortium name="US DOE Joint Genome Institute (JGI-PGF)"/>
            <person name="Walter F."/>
            <person name="Albersmeier A."/>
            <person name="Kalinowski J."/>
            <person name="Ruckert C."/>
        </authorList>
    </citation>
    <scope>NUCLEOTIDE SEQUENCE [LARGE SCALE GENOMIC DNA]</scope>
    <source>
        <strain evidence="9 10">KCTC 19473</strain>
    </source>
</reference>
<name>A0A918XHF1_9ACTN</name>
<feature type="compositionally biased region" description="Pro residues" evidence="6">
    <location>
        <begin position="670"/>
        <end position="679"/>
    </location>
</feature>
<evidence type="ECO:0008006" key="11">
    <source>
        <dbReference type="Google" id="ProtNLM"/>
    </source>
</evidence>
<evidence type="ECO:0000256" key="6">
    <source>
        <dbReference type="SAM" id="MobiDB-lite"/>
    </source>
</evidence>
<dbReference type="GO" id="GO:0006352">
    <property type="term" value="P:DNA-templated transcription initiation"/>
    <property type="evidence" value="ECO:0007669"/>
    <property type="project" value="InterPro"/>
</dbReference>
<dbReference type="SUPFAM" id="SSF88659">
    <property type="entry name" value="Sigma3 and sigma4 domains of RNA polymerase sigma factors"/>
    <property type="match status" value="1"/>
</dbReference>
<dbReference type="InterPro" id="IPR036388">
    <property type="entry name" value="WH-like_DNA-bd_sf"/>
</dbReference>
<gene>
    <name evidence="9" type="ORF">GCM10007147_35600</name>
</gene>
<dbReference type="InterPro" id="IPR013324">
    <property type="entry name" value="RNA_pol_sigma_r3/r4-like"/>
</dbReference>
<keyword evidence="4" id="KW-0238">DNA-binding</keyword>
<feature type="domain" description="Putative zinc-finger" evidence="8">
    <location>
        <begin position="198"/>
        <end position="232"/>
    </location>
</feature>
<keyword evidence="5" id="KW-0804">Transcription</keyword>
<proteinExistence type="inferred from homology"/>
<feature type="region of interest" description="Disordered" evidence="6">
    <location>
        <begin position="585"/>
        <end position="766"/>
    </location>
</feature>
<evidence type="ECO:0000313" key="9">
    <source>
        <dbReference type="EMBL" id="GHD32252.1"/>
    </source>
</evidence>
<comment type="caution">
    <text evidence="9">The sequence shown here is derived from an EMBL/GenBank/DDBJ whole genome shotgun (WGS) entry which is preliminary data.</text>
</comment>
<evidence type="ECO:0000259" key="8">
    <source>
        <dbReference type="Pfam" id="PF13490"/>
    </source>
</evidence>
<dbReference type="GO" id="GO:0016987">
    <property type="term" value="F:sigma factor activity"/>
    <property type="evidence" value="ECO:0007669"/>
    <property type="project" value="UniProtKB-KW"/>
</dbReference>
<dbReference type="RefSeq" id="WP_193518355.1">
    <property type="nucleotide sequence ID" value="NZ_BMXL01000023.1"/>
</dbReference>
<accession>A0A918XHF1</accession>
<evidence type="ECO:0000256" key="3">
    <source>
        <dbReference type="ARBA" id="ARBA00023082"/>
    </source>
</evidence>
<evidence type="ECO:0000313" key="10">
    <source>
        <dbReference type="Proteomes" id="UP000654947"/>
    </source>
</evidence>
<evidence type="ECO:0000256" key="2">
    <source>
        <dbReference type="ARBA" id="ARBA00023015"/>
    </source>
</evidence>
<sequence>MTDARGNDTEILVGDTELIARVRDGDTGAYAVLYERHAAAGRGLARQLLRGDAEVDDAVAEAFTRVLSVIQRGGGPTDAFRPYLLTAVRNAAHDRGRGDKRQVATEDMESIAPGQPFVDPALEGLERSLIARAFLSLPERWQAVLWHTEIEGAKPAEVGPLLGMKANGVAALAYRAREGLRQAYLQMHLAGGAAPAGCRPTLGLLGAYVRGGLAKRETGRVDTHLDGCGHCREVFAELMDVNVGLRGIVLPIFAGAGAAGYLAAGPGAATGLGWDRLSRGRQQASAAGAAAAAVAASVALALVSAEEPVPQDPPPASAPQGSAPQGDPPAPGGAGGPDTPDGPDTPQGDAGEDPDTSGPGAPAPEEQDPEPGDPASERPDAPEPPDDPEVPEEPGEEPGPPQEPVLPADVPEEDLPVDDELPVFAAGVDPVGSLLPGSEGIMVLDVRNIGQGTQEDVTADFALPPGVNLVEAGGAGSALPTLSGTGDWSCSSEGGEGTCVLPGLGEGENATQYLDVRVAPDAQSGTPGSVTVSSGETAVTVDGERGVEDEGVPARYAAAGQVGSQAVGNSLMTCVEPGDPGHWWPWPLEGWPRPGALPEGEFPEGPDTPHPEAPLPDPGVPGADADTGDRSRAPAEPGESGPGNGGEDSTSPDEGAGPEGVPGTGLPDAPGAPEPPELPDPGDGTAPESPEPGEPRETPVPEDGGGPVPEGPPAEGPDGEDGDAPGSCAETRERGGGNRDNDHWTMAPLDRDADPTTSASSSAQWEMPEGGSVLWAGLYFSGAGDPAGPTARVKGPGAESYEKVVASEHSDARLPGYSAYHAFADITPLVAEHGPGEWWVADTPYLEGSGVHAGWSLVVVFEDPSVEEYTQTMVLDDTVTVFEGGSEAHFPVSGLLPPSVQGEMDVVAWEGDADLGGDQVTVDGDPVSPVGGHHGTADNAFVSSSRGAVGDPFTFGTDVARFAPLLGRDTDIRIRSDQDAIVVGAVALDAPMRR</sequence>
<dbReference type="PANTHER" id="PTHR43133:SF8">
    <property type="entry name" value="RNA POLYMERASE SIGMA FACTOR HI_1459-RELATED"/>
    <property type="match status" value="1"/>
</dbReference>
<dbReference type="Pfam" id="PF13490">
    <property type="entry name" value="zf-HC2"/>
    <property type="match status" value="1"/>
</dbReference>
<evidence type="ECO:0000256" key="1">
    <source>
        <dbReference type="ARBA" id="ARBA00010641"/>
    </source>
</evidence>
<comment type="similarity">
    <text evidence="1">Belongs to the sigma-70 factor family. ECF subfamily.</text>
</comment>
<evidence type="ECO:0000256" key="5">
    <source>
        <dbReference type="ARBA" id="ARBA00023163"/>
    </source>
</evidence>
<dbReference type="InterPro" id="IPR041916">
    <property type="entry name" value="Anti_sigma_zinc_sf"/>
</dbReference>
<feature type="compositionally biased region" description="Pro residues" evidence="6">
    <location>
        <begin position="606"/>
        <end position="619"/>
    </location>
</feature>
<dbReference type="InterPro" id="IPR007627">
    <property type="entry name" value="RNA_pol_sigma70_r2"/>
</dbReference>
<dbReference type="AlphaFoldDB" id="A0A918XHF1"/>
<feature type="region of interest" description="Disordered" evidence="6">
    <location>
        <begin position="306"/>
        <end position="415"/>
    </location>
</feature>
<evidence type="ECO:0000259" key="7">
    <source>
        <dbReference type="Pfam" id="PF04542"/>
    </source>
</evidence>
<feature type="compositionally biased region" description="Low complexity" evidence="6">
    <location>
        <begin position="337"/>
        <end position="349"/>
    </location>
</feature>
<organism evidence="9 10">
    <name type="scientific">Nocardiopsis kunsanensis</name>
    <dbReference type="NCBI Taxonomy" id="141693"/>
    <lineage>
        <taxon>Bacteria</taxon>
        <taxon>Bacillati</taxon>
        <taxon>Actinomycetota</taxon>
        <taxon>Actinomycetes</taxon>
        <taxon>Streptosporangiales</taxon>
        <taxon>Nocardiopsidaceae</taxon>
        <taxon>Nocardiopsis</taxon>
    </lineage>
</organism>
<keyword evidence="10" id="KW-1185">Reference proteome</keyword>
<dbReference type="NCBIfam" id="TIGR02937">
    <property type="entry name" value="sigma70-ECF"/>
    <property type="match status" value="1"/>
</dbReference>
<dbReference type="GO" id="GO:0003677">
    <property type="term" value="F:DNA binding"/>
    <property type="evidence" value="ECO:0007669"/>
    <property type="project" value="UniProtKB-KW"/>
</dbReference>
<dbReference type="SUPFAM" id="SSF88946">
    <property type="entry name" value="Sigma2 domain of RNA polymerase sigma factors"/>
    <property type="match status" value="1"/>
</dbReference>
<evidence type="ECO:0000256" key="4">
    <source>
        <dbReference type="ARBA" id="ARBA00023125"/>
    </source>
</evidence>
<dbReference type="Gene3D" id="1.10.10.10">
    <property type="entry name" value="Winged helix-like DNA-binding domain superfamily/Winged helix DNA-binding domain"/>
    <property type="match status" value="1"/>
</dbReference>
<dbReference type="Gene3D" id="1.10.10.1320">
    <property type="entry name" value="Anti-sigma factor, zinc-finger domain"/>
    <property type="match status" value="1"/>
</dbReference>
<feature type="compositionally biased region" description="Basic and acidic residues" evidence="6">
    <location>
        <begin position="730"/>
        <end position="754"/>
    </location>
</feature>
<dbReference type="InterPro" id="IPR027383">
    <property type="entry name" value="Znf_put"/>
</dbReference>
<protein>
    <recommendedName>
        <fullName evidence="11">RNA polymerase sigma factor, sigma-70 family</fullName>
    </recommendedName>
</protein>
<dbReference type="InterPro" id="IPR013325">
    <property type="entry name" value="RNA_pol_sigma_r2"/>
</dbReference>
<keyword evidence="3" id="KW-0731">Sigma factor</keyword>